<dbReference type="InterPro" id="IPR001036">
    <property type="entry name" value="Acrflvin-R"/>
</dbReference>
<dbReference type="InterPro" id="IPR027463">
    <property type="entry name" value="AcrB_DN_DC_subdom"/>
</dbReference>
<name>A0A4R6RS95_9MICO</name>
<dbReference type="PRINTS" id="PR00702">
    <property type="entry name" value="ACRIFLAVINRP"/>
</dbReference>
<keyword evidence="3" id="KW-0472">Membrane</keyword>
<dbReference type="InterPro" id="IPR000731">
    <property type="entry name" value="SSD"/>
</dbReference>
<feature type="transmembrane region" description="Helical" evidence="3">
    <location>
        <begin position="901"/>
        <end position="923"/>
    </location>
</feature>
<feature type="transmembrane region" description="Helical" evidence="3">
    <location>
        <begin position="850"/>
        <end position="869"/>
    </location>
</feature>
<sequence length="1377" mass="144465">MRALIQASLGSRALVSVVTIAVTILGALALGGLSRELLPAVHSPELAVVTTYKSGTAAVVDNDVSSVIEKSMHGVPGVASTTTTSAAGLSVVFVTFATGTEPSVALQQVQREVDSAREALPGEAESRVHSGSIEDLPVIQAAITTGGGAEPTANERARVISALTGLDGVRDASFIGGISREIGVTPRQEDLERFGLAGTDLSVAIAVAGRSQATGEMLNGDTTTPIEAGKYFESVEEIESIPLRGSHSEILRIADVADVSLADSPRRTFARVDGEQSLLLSVEKTAEANTVNVARAVENALADLEDEGTIRATTTFNQAPAIESAVESTASEGVIGLICAGLVVFVFLLSVRMTLIALLSIPLSLLTAALAMQGLGYSLNLLTLGAFTLAIGRLVDDSIVVVESIERNMRVEPNRLTAVISGAARVGVAVLTSTLTTVAVFIPLVFVGGSTGALFRPFALTASIALVSSLVVSLTIVPVLAFWFLRPAPIDAAESPGKVSAPERLRMALERVYRPVAEFSVRRARTVLALGVTAIAVTCVLVPMLPTAYLTGVGQSYVMVVQQQAPDIAPPAHQRDVERVEALLGDVEGVDSVRTTIGTSSNILKDASLGGGAGIASYALAIAPDSDVVEVLERTQEELNNIDGLGAFTSSVAQDVGFSSDIILEATALSDGDLATAIGQVTEAVASLNEVHSVSDSRSPVMPSVDVEVDRASALAEGLTEQDVTMFLESTIASHQIGSMVLDSTLTPVVLQPGQSVGKLSQLKQIQVPSLSGSVALGSIAEVRMRDAPLVLQRSGGLPAGSIFVTLSGEDVGGGSEAISEAIESLALPDGSEVIVAGVVEDQGSAFDQLMLALAASILIVYVVMVAAFRSLLQPLVLLVAIPFSLTGVVVAQLVSGAVLGVSSLIGGLMLVGIAVTNAIVLVDRFNQLRLEGHSPEISAVDGATARLRPVVMTAAATVLALVPMALGVTGHGGLVAQPLAIVVIGGMVSSTVLTLIVLPALLVTAERWRRVSQTDQPETLRERAPVRKRVPRKSATVLHRGMQLVSGVGEFEWWTTTQQGDAPLLLVHGVGDTRGGIVVPLGHRELRERLGPALPMMAALARDQRSEPLWYLAAQSIARDFWGDAATRNPDYSRDGQIDEAIAFETERIYRRIEQSTDRFVQPSFFALRSGESIWMLLSPSSPMSAGSPTTRASAFDETEERRAWIARDAFRHDAPPLVKGPRGLAIRSPYDEPVREQASGPSGSEILLQPSDVPKNVIESAENMTADKRHYMLILHFDSNETVSSFTPSLLGRDLGHNEGHASVQVSSPQKMVSRTHLKIDADSTGNLIVTDLGSANGTVAENRVLTPHTPTTLPSGVHLQLGDVGVRAEVILES</sequence>
<evidence type="ECO:0000256" key="2">
    <source>
        <dbReference type="SAM" id="MobiDB-lite"/>
    </source>
</evidence>
<dbReference type="PROSITE" id="PS50156">
    <property type="entry name" value="SSD"/>
    <property type="match status" value="1"/>
</dbReference>
<reference evidence="6 7" key="1">
    <citation type="submission" date="2019-03" db="EMBL/GenBank/DDBJ databases">
        <title>Genomic analyses of the natural microbiome of Caenorhabditis elegans.</title>
        <authorList>
            <person name="Samuel B."/>
        </authorList>
    </citation>
    <scope>NUCLEOTIDE SEQUENCE [LARGE SCALE GENOMIC DNA]</scope>
    <source>
        <strain evidence="6 7">JUb18</strain>
    </source>
</reference>
<dbReference type="EMBL" id="SNYA01000008">
    <property type="protein sequence ID" value="TDP89721.1"/>
    <property type="molecule type" value="Genomic_DNA"/>
</dbReference>
<comment type="caution">
    <text evidence="6">The sequence shown here is derived from an EMBL/GenBank/DDBJ whole genome shotgun (WGS) entry which is preliminary data.</text>
</comment>
<feature type="transmembrane region" description="Helical" evidence="3">
    <location>
        <begin position="876"/>
        <end position="895"/>
    </location>
</feature>
<gene>
    <name evidence="6" type="ORF">EDF62_3018</name>
</gene>
<evidence type="ECO:0000256" key="1">
    <source>
        <dbReference type="ARBA" id="ARBA00022553"/>
    </source>
</evidence>
<dbReference type="InterPro" id="IPR000253">
    <property type="entry name" value="FHA_dom"/>
</dbReference>
<keyword evidence="7" id="KW-1185">Reference proteome</keyword>
<dbReference type="SUPFAM" id="SSF49879">
    <property type="entry name" value="SMAD/FHA domain"/>
    <property type="match status" value="1"/>
</dbReference>
<protein>
    <submittedName>
        <fullName evidence="6">HAE1 family hydrophobic/amphiphilic exporter-1</fullName>
    </submittedName>
</protein>
<dbReference type="GO" id="GO:0042910">
    <property type="term" value="F:xenobiotic transmembrane transporter activity"/>
    <property type="evidence" value="ECO:0007669"/>
    <property type="project" value="TreeGrafter"/>
</dbReference>
<organism evidence="6 7">
    <name type="scientific">Leucobacter luti</name>
    <dbReference type="NCBI Taxonomy" id="340320"/>
    <lineage>
        <taxon>Bacteria</taxon>
        <taxon>Bacillati</taxon>
        <taxon>Actinomycetota</taxon>
        <taxon>Actinomycetes</taxon>
        <taxon>Micrococcales</taxon>
        <taxon>Microbacteriaceae</taxon>
        <taxon>Leucobacter</taxon>
    </lineage>
</organism>
<dbReference type="Pfam" id="PF00873">
    <property type="entry name" value="ACR_tran"/>
    <property type="match status" value="1"/>
</dbReference>
<evidence type="ECO:0000256" key="3">
    <source>
        <dbReference type="SAM" id="Phobius"/>
    </source>
</evidence>
<proteinExistence type="predicted"/>
<evidence type="ECO:0000313" key="6">
    <source>
        <dbReference type="EMBL" id="TDP89721.1"/>
    </source>
</evidence>
<dbReference type="PANTHER" id="PTHR32063">
    <property type="match status" value="1"/>
</dbReference>
<dbReference type="SUPFAM" id="SSF82866">
    <property type="entry name" value="Multidrug efflux transporter AcrB transmembrane domain"/>
    <property type="match status" value="2"/>
</dbReference>
<feature type="transmembrane region" description="Helical" evidence="3">
    <location>
        <begin position="951"/>
        <end position="969"/>
    </location>
</feature>
<dbReference type="RefSeq" id="WP_133617587.1">
    <property type="nucleotide sequence ID" value="NZ_SNYA01000008.1"/>
</dbReference>
<dbReference type="Gene3D" id="3.30.70.1320">
    <property type="entry name" value="Multidrug efflux transporter AcrB pore domain like"/>
    <property type="match status" value="1"/>
</dbReference>
<dbReference type="CDD" id="cd00060">
    <property type="entry name" value="FHA"/>
    <property type="match status" value="1"/>
</dbReference>
<evidence type="ECO:0000259" key="4">
    <source>
        <dbReference type="PROSITE" id="PS50006"/>
    </source>
</evidence>
<dbReference type="Pfam" id="PF00498">
    <property type="entry name" value="FHA"/>
    <property type="match status" value="1"/>
</dbReference>
<dbReference type="Gene3D" id="3.30.2090.10">
    <property type="entry name" value="Multidrug efflux transporter AcrB TolC docking domain, DN and DC subdomains"/>
    <property type="match status" value="2"/>
</dbReference>
<dbReference type="PANTHER" id="PTHR32063:SF0">
    <property type="entry name" value="SWARMING MOTILITY PROTEIN SWRC"/>
    <property type="match status" value="1"/>
</dbReference>
<feature type="domain" description="SSD" evidence="5">
    <location>
        <begin position="353"/>
        <end position="483"/>
    </location>
</feature>
<evidence type="ECO:0000313" key="7">
    <source>
        <dbReference type="Proteomes" id="UP000295601"/>
    </source>
</evidence>
<dbReference type="InterPro" id="IPR008984">
    <property type="entry name" value="SMAD_FHA_dom_sf"/>
</dbReference>
<feature type="transmembrane region" description="Helical" evidence="3">
    <location>
        <begin position="981"/>
        <end position="1004"/>
    </location>
</feature>
<keyword evidence="1" id="KW-0597">Phosphoprotein</keyword>
<dbReference type="GO" id="GO:0005886">
    <property type="term" value="C:plasma membrane"/>
    <property type="evidence" value="ECO:0007669"/>
    <property type="project" value="TreeGrafter"/>
</dbReference>
<feature type="domain" description="FHA" evidence="4">
    <location>
        <begin position="1295"/>
        <end position="1348"/>
    </location>
</feature>
<feature type="region of interest" description="Disordered" evidence="2">
    <location>
        <begin position="1223"/>
        <end position="1251"/>
    </location>
</feature>
<dbReference type="Gene3D" id="2.60.200.20">
    <property type="match status" value="1"/>
</dbReference>
<feature type="transmembrane region" description="Helical" evidence="3">
    <location>
        <begin position="423"/>
        <end position="446"/>
    </location>
</feature>
<keyword evidence="3" id="KW-0812">Transmembrane</keyword>
<dbReference type="OrthoDB" id="3306666at2"/>
<dbReference type="SUPFAM" id="SSF82693">
    <property type="entry name" value="Multidrug efflux transporter AcrB pore domain, PN1, PN2, PC1 and PC2 subdomains"/>
    <property type="match status" value="2"/>
</dbReference>
<keyword evidence="3" id="KW-1133">Transmembrane helix</keyword>
<feature type="transmembrane region" description="Helical" evidence="3">
    <location>
        <begin position="527"/>
        <end position="549"/>
    </location>
</feature>
<dbReference type="SMART" id="SM00240">
    <property type="entry name" value="FHA"/>
    <property type="match status" value="1"/>
</dbReference>
<dbReference type="Gene3D" id="3.30.70.1440">
    <property type="entry name" value="Multidrug efflux transporter AcrB pore domain"/>
    <property type="match status" value="1"/>
</dbReference>
<evidence type="ECO:0000259" key="5">
    <source>
        <dbReference type="PROSITE" id="PS50156"/>
    </source>
</evidence>
<dbReference type="PROSITE" id="PS50006">
    <property type="entry name" value="FHA_DOMAIN"/>
    <property type="match status" value="1"/>
</dbReference>
<dbReference type="Gene3D" id="1.20.1640.10">
    <property type="entry name" value="Multidrug efflux transporter AcrB transmembrane domain"/>
    <property type="match status" value="2"/>
</dbReference>
<feature type="transmembrane region" description="Helical" evidence="3">
    <location>
        <begin position="333"/>
        <end position="349"/>
    </location>
</feature>
<dbReference type="Gene3D" id="3.30.70.1430">
    <property type="entry name" value="Multidrug efflux transporter AcrB pore domain"/>
    <property type="match status" value="2"/>
</dbReference>
<accession>A0A4R6RS95</accession>
<dbReference type="SUPFAM" id="SSF82714">
    <property type="entry name" value="Multidrug efflux transporter AcrB TolC docking domain, DN and DC subdomains"/>
    <property type="match status" value="2"/>
</dbReference>
<feature type="transmembrane region" description="Helical" evidence="3">
    <location>
        <begin position="458"/>
        <end position="485"/>
    </location>
</feature>
<dbReference type="Proteomes" id="UP000295601">
    <property type="component" value="Unassembled WGS sequence"/>
</dbReference>
<feature type="transmembrane region" description="Helical" evidence="3">
    <location>
        <begin position="12"/>
        <end position="33"/>
    </location>
</feature>